<dbReference type="EMBL" id="GACK01009390">
    <property type="protein sequence ID" value="JAA55644.1"/>
    <property type="molecule type" value="mRNA"/>
</dbReference>
<protein>
    <submittedName>
        <fullName evidence="3">Putative der and-96 secreted protein</fullName>
    </submittedName>
</protein>
<dbReference type="PROSITE" id="PS50279">
    <property type="entry name" value="BPTI_KUNITZ_2"/>
    <property type="match status" value="1"/>
</dbReference>
<evidence type="ECO:0000256" key="1">
    <source>
        <dbReference type="SAM" id="SignalP"/>
    </source>
</evidence>
<feature type="chain" id="PRO_5003980877" evidence="1">
    <location>
        <begin position="21"/>
        <end position="103"/>
    </location>
</feature>
<reference evidence="3" key="2">
    <citation type="journal article" date="2015" name="J. Proteomics">
        <title>Sexual differences in the sialomes of the zebra tick, Rhipicephalus pulchellus.</title>
        <authorList>
            <person name="Tan A.W."/>
            <person name="Francischetti I.M."/>
            <person name="Slovak M."/>
            <person name="Kini R.M."/>
            <person name="Ribeiro J.M."/>
        </authorList>
    </citation>
    <scope>NUCLEOTIDE SEQUENCE</scope>
    <source>
        <tissue evidence="3">Salivary gland</tissue>
    </source>
</reference>
<dbReference type="AlphaFoldDB" id="L7LXR8"/>
<dbReference type="InterPro" id="IPR036880">
    <property type="entry name" value="Kunitz_BPTI_sf"/>
</dbReference>
<evidence type="ECO:0000313" key="3">
    <source>
        <dbReference type="EMBL" id="JAA55644.1"/>
    </source>
</evidence>
<reference evidence="3" key="1">
    <citation type="submission" date="2012-11" db="EMBL/GenBank/DDBJ databases">
        <authorList>
            <person name="Lucero-Rivera Y.E."/>
            <person name="Tovar-Ramirez D."/>
        </authorList>
    </citation>
    <scope>NUCLEOTIDE SEQUENCE</scope>
    <source>
        <tissue evidence="3">Salivary gland</tissue>
    </source>
</reference>
<dbReference type="Gene3D" id="4.10.410.10">
    <property type="entry name" value="Pancreatic trypsin inhibitor Kunitz domain"/>
    <property type="match status" value="1"/>
</dbReference>
<evidence type="ECO:0000259" key="2">
    <source>
        <dbReference type="PROSITE" id="PS50279"/>
    </source>
</evidence>
<organism evidence="3">
    <name type="scientific">Rhipicephalus pulchellus</name>
    <name type="common">Yellow backed tick</name>
    <name type="synonym">Dermacentor pulchellus</name>
    <dbReference type="NCBI Taxonomy" id="72859"/>
    <lineage>
        <taxon>Eukaryota</taxon>
        <taxon>Metazoa</taxon>
        <taxon>Ecdysozoa</taxon>
        <taxon>Arthropoda</taxon>
        <taxon>Chelicerata</taxon>
        <taxon>Arachnida</taxon>
        <taxon>Acari</taxon>
        <taxon>Parasitiformes</taxon>
        <taxon>Ixodida</taxon>
        <taxon>Ixodoidea</taxon>
        <taxon>Ixodidae</taxon>
        <taxon>Rhipicephalinae</taxon>
        <taxon>Rhipicephalus</taxon>
        <taxon>Rhipicephalus</taxon>
    </lineage>
</organism>
<dbReference type="SUPFAM" id="SSF57362">
    <property type="entry name" value="BPTI-like"/>
    <property type="match status" value="1"/>
</dbReference>
<feature type="signal peptide" evidence="1">
    <location>
        <begin position="1"/>
        <end position="20"/>
    </location>
</feature>
<accession>L7LXR8</accession>
<feature type="domain" description="BPTI/Kunitz inhibitor" evidence="2">
    <location>
        <begin position="41"/>
        <end position="89"/>
    </location>
</feature>
<dbReference type="Pfam" id="PF00014">
    <property type="entry name" value="Kunitz_BPTI"/>
    <property type="match status" value="1"/>
</dbReference>
<sequence length="103" mass="11860">MYKLPLVVLLLCVLSAPTLGKLVGTQCRQALPKHCVFPKMCDCPEPYGGYLRIENRWRYDNTTKSCVKFTGSDEDCNNFESQLSCQMHCDKKNLPEEYKYLAE</sequence>
<dbReference type="GO" id="GO:0004867">
    <property type="term" value="F:serine-type endopeptidase inhibitor activity"/>
    <property type="evidence" value="ECO:0007669"/>
    <property type="project" value="InterPro"/>
</dbReference>
<dbReference type="InterPro" id="IPR002223">
    <property type="entry name" value="Kunitz_BPTI"/>
</dbReference>
<keyword evidence="1" id="KW-0732">Signal</keyword>
<name>L7LXR8_RHIPC</name>
<proteinExistence type="evidence at transcript level"/>